<dbReference type="Proteomes" id="UP000499080">
    <property type="component" value="Unassembled WGS sequence"/>
</dbReference>
<sequence length="94" mass="10559">MVSPVPYHHTLILIVFKPCSDGVWLGQTSSRSRSVLVDCGRWFEFQQSRLSYGAWFCKYLASARVNGCTDAVCPLPFQQLKCSFCSRKSFGASL</sequence>
<name>A0A4Y2JV73_ARAVE</name>
<dbReference type="EMBL" id="BGPR01003899">
    <property type="protein sequence ID" value="GBM93685.1"/>
    <property type="molecule type" value="Genomic_DNA"/>
</dbReference>
<gene>
    <name evidence="1" type="ORF">AVEN_181988_1</name>
</gene>
<accession>A0A4Y2JV73</accession>
<evidence type="ECO:0000313" key="1">
    <source>
        <dbReference type="EMBL" id="GBM93685.1"/>
    </source>
</evidence>
<keyword evidence="2" id="KW-1185">Reference proteome</keyword>
<evidence type="ECO:0000313" key="2">
    <source>
        <dbReference type="Proteomes" id="UP000499080"/>
    </source>
</evidence>
<comment type="caution">
    <text evidence="1">The sequence shown here is derived from an EMBL/GenBank/DDBJ whole genome shotgun (WGS) entry which is preliminary data.</text>
</comment>
<proteinExistence type="predicted"/>
<protein>
    <submittedName>
        <fullName evidence="1">Uncharacterized protein</fullName>
    </submittedName>
</protein>
<dbReference type="AlphaFoldDB" id="A0A4Y2JV73"/>
<organism evidence="1 2">
    <name type="scientific">Araneus ventricosus</name>
    <name type="common">Orbweaver spider</name>
    <name type="synonym">Epeira ventricosa</name>
    <dbReference type="NCBI Taxonomy" id="182803"/>
    <lineage>
        <taxon>Eukaryota</taxon>
        <taxon>Metazoa</taxon>
        <taxon>Ecdysozoa</taxon>
        <taxon>Arthropoda</taxon>
        <taxon>Chelicerata</taxon>
        <taxon>Arachnida</taxon>
        <taxon>Araneae</taxon>
        <taxon>Araneomorphae</taxon>
        <taxon>Entelegynae</taxon>
        <taxon>Araneoidea</taxon>
        <taxon>Araneidae</taxon>
        <taxon>Araneus</taxon>
    </lineage>
</organism>
<reference evidence="1 2" key="1">
    <citation type="journal article" date="2019" name="Sci. Rep.">
        <title>Orb-weaving spider Araneus ventricosus genome elucidates the spidroin gene catalogue.</title>
        <authorList>
            <person name="Kono N."/>
            <person name="Nakamura H."/>
            <person name="Ohtoshi R."/>
            <person name="Moran D.A.P."/>
            <person name="Shinohara A."/>
            <person name="Yoshida Y."/>
            <person name="Fujiwara M."/>
            <person name="Mori M."/>
            <person name="Tomita M."/>
            <person name="Arakawa K."/>
        </authorList>
    </citation>
    <scope>NUCLEOTIDE SEQUENCE [LARGE SCALE GENOMIC DNA]</scope>
</reference>